<evidence type="ECO:0000313" key="1">
    <source>
        <dbReference type="EMBL" id="KIN09085.1"/>
    </source>
</evidence>
<keyword evidence="2" id="KW-1185">Reference proteome</keyword>
<proteinExistence type="predicted"/>
<reference evidence="1 2" key="1">
    <citation type="submission" date="2014-04" db="EMBL/GenBank/DDBJ databases">
        <authorList>
            <consortium name="DOE Joint Genome Institute"/>
            <person name="Kuo A."/>
            <person name="Martino E."/>
            <person name="Perotto S."/>
            <person name="Kohler A."/>
            <person name="Nagy L.G."/>
            <person name="Floudas D."/>
            <person name="Copeland A."/>
            <person name="Barry K.W."/>
            <person name="Cichocki N."/>
            <person name="Veneault-Fourrey C."/>
            <person name="LaButti K."/>
            <person name="Lindquist E.A."/>
            <person name="Lipzen A."/>
            <person name="Lundell T."/>
            <person name="Morin E."/>
            <person name="Murat C."/>
            <person name="Sun H."/>
            <person name="Tunlid A."/>
            <person name="Henrissat B."/>
            <person name="Grigoriev I.V."/>
            <person name="Hibbett D.S."/>
            <person name="Martin F."/>
            <person name="Nordberg H.P."/>
            <person name="Cantor M.N."/>
            <person name="Hua S.X."/>
        </authorList>
    </citation>
    <scope>NUCLEOTIDE SEQUENCE [LARGE SCALE GENOMIC DNA]</scope>
    <source>
        <strain evidence="1 2">Zn</strain>
    </source>
</reference>
<reference evidence="2" key="2">
    <citation type="submission" date="2015-01" db="EMBL/GenBank/DDBJ databases">
        <title>Evolutionary Origins and Diversification of the Mycorrhizal Mutualists.</title>
        <authorList>
            <consortium name="DOE Joint Genome Institute"/>
            <consortium name="Mycorrhizal Genomics Consortium"/>
            <person name="Kohler A."/>
            <person name="Kuo A."/>
            <person name="Nagy L.G."/>
            <person name="Floudas D."/>
            <person name="Copeland A."/>
            <person name="Barry K.W."/>
            <person name="Cichocki N."/>
            <person name="Veneault-Fourrey C."/>
            <person name="LaButti K."/>
            <person name="Lindquist E.A."/>
            <person name="Lipzen A."/>
            <person name="Lundell T."/>
            <person name="Morin E."/>
            <person name="Murat C."/>
            <person name="Riley R."/>
            <person name="Ohm R."/>
            <person name="Sun H."/>
            <person name="Tunlid A."/>
            <person name="Henrissat B."/>
            <person name="Grigoriev I.V."/>
            <person name="Hibbett D.S."/>
            <person name="Martin F."/>
        </authorList>
    </citation>
    <scope>NUCLEOTIDE SEQUENCE [LARGE SCALE GENOMIC DNA]</scope>
    <source>
        <strain evidence="2">Zn</strain>
    </source>
</reference>
<gene>
    <name evidence="1" type="ORF">OIDMADRAFT_16814</name>
</gene>
<dbReference type="Proteomes" id="UP000054321">
    <property type="component" value="Unassembled WGS sequence"/>
</dbReference>
<dbReference type="HOGENOM" id="CLU_2886376_0_0_1"/>
<name>A0A0C3I205_OIDMZ</name>
<dbReference type="AlphaFoldDB" id="A0A0C3I205"/>
<sequence>MDSLHSWKDNGHLPEHESSRFIISVNVESVSTLGMVHSGRHRLFEDMTMGLRATAQRLNTMSC</sequence>
<organism evidence="1 2">
    <name type="scientific">Oidiodendron maius (strain Zn)</name>
    <dbReference type="NCBI Taxonomy" id="913774"/>
    <lineage>
        <taxon>Eukaryota</taxon>
        <taxon>Fungi</taxon>
        <taxon>Dikarya</taxon>
        <taxon>Ascomycota</taxon>
        <taxon>Pezizomycotina</taxon>
        <taxon>Leotiomycetes</taxon>
        <taxon>Leotiomycetes incertae sedis</taxon>
        <taxon>Myxotrichaceae</taxon>
        <taxon>Oidiodendron</taxon>
    </lineage>
</organism>
<dbReference type="EMBL" id="KN832870">
    <property type="protein sequence ID" value="KIN09085.1"/>
    <property type="molecule type" value="Genomic_DNA"/>
</dbReference>
<evidence type="ECO:0000313" key="2">
    <source>
        <dbReference type="Proteomes" id="UP000054321"/>
    </source>
</evidence>
<accession>A0A0C3I205</accession>
<dbReference type="InParanoid" id="A0A0C3I205"/>
<protein>
    <submittedName>
        <fullName evidence="1">Uncharacterized protein</fullName>
    </submittedName>
</protein>